<name>A0A9D4GIW3_DREPO</name>
<evidence type="ECO:0000313" key="1">
    <source>
        <dbReference type="EMBL" id="KAH3816239.1"/>
    </source>
</evidence>
<protein>
    <submittedName>
        <fullName evidence="1">Uncharacterized protein</fullName>
    </submittedName>
</protein>
<keyword evidence="2" id="KW-1185">Reference proteome</keyword>
<evidence type="ECO:0000313" key="2">
    <source>
        <dbReference type="Proteomes" id="UP000828390"/>
    </source>
</evidence>
<reference evidence="1" key="1">
    <citation type="journal article" date="2019" name="bioRxiv">
        <title>The Genome of the Zebra Mussel, Dreissena polymorpha: A Resource for Invasive Species Research.</title>
        <authorList>
            <person name="McCartney M.A."/>
            <person name="Auch B."/>
            <person name="Kono T."/>
            <person name="Mallez S."/>
            <person name="Zhang Y."/>
            <person name="Obille A."/>
            <person name="Becker A."/>
            <person name="Abrahante J.E."/>
            <person name="Garbe J."/>
            <person name="Badalamenti J.P."/>
            <person name="Herman A."/>
            <person name="Mangelson H."/>
            <person name="Liachko I."/>
            <person name="Sullivan S."/>
            <person name="Sone E.D."/>
            <person name="Koren S."/>
            <person name="Silverstein K.A.T."/>
            <person name="Beckman K.B."/>
            <person name="Gohl D.M."/>
        </authorList>
    </citation>
    <scope>NUCLEOTIDE SEQUENCE</scope>
    <source>
        <strain evidence="1">Duluth1</strain>
        <tissue evidence="1">Whole animal</tissue>
    </source>
</reference>
<accession>A0A9D4GIW3</accession>
<reference evidence="1" key="2">
    <citation type="submission" date="2020-11" db="EMBL/GenBank/DDBJ databases">
        <authorList>
            <person name="McCartney M.A."/>
            <person name="Auch B."/>
            <person name="Kono T."/>
            <person name="Mallez S."/>
            <person name="Becker A."/>
            <person name="Gohl D.M."/>
            <person name="Silverstein K.A.T."/>
            <person name="Koren S."/>
            <person name="Bechman K.B."/>
            <person name="Herman A."/>
            <person name="Abrahante J.E."/>
            <person name="Garbe J."/>
        </authorList>
    </citation>
    <scope>NUCLEOTIDE SEQUENCE</scope>
    <source>
        <strain evidence="1">Duluth1</strain>
        <tissue evidence="1">Whole animal</tissue>
    </source>
</reference>
<dbReference type="EMBL" id="JAIWYP010000005">
    <property type="protein sequence ID" value="KAH3816239.1"/>
    <property type="molecule type" value="Genomic_DNA"/>
</dbReference>
<proteinExistence type="predicted"/>
<gene>
    <name evidence="1" type="ORF">DPMN_117752</name>
</gene>
<organism evidence="1 2">
    <name type="scientific">Dreissena polymorpha</name>
    <name type="common">Zebra mussel</name>
    <name type="synonym">Mytilus polymorpha</name>
    <dbReference type="NCBI Taxonomy" id="45954"/>
    <lineage>
        <taxon>Eukaryota</taxon>
        <taxon>Metazoa</taxon>
        <taxon>Spiralia</taxon>
        <taxon>Lophotrochozoa</taxon>
        <taxon>Mollusca</taxon>
        <taxon>Bivalvia</taxon>
        <taxon>Autobranchia</taxon>
        <taxon>Heteroconchia</taxon>
        <taxon>Euheterodonta</taxon>
        <taxon>Imparidentia</taxon>
        <taxon>Neoheterodontei</taxon>
        <taxon>Myida</taxon>
        <taxon>Dreissenoidea</taxon>
        <taxon>Dreissenidae</taxon>
        <taxon>Dreissena</taxon>
    </lineage>
</organism>
<comment type="caution">
    <text evidence="1">The sequence shown here is derived from an EMBL/GenBank/DDBJ whole genome shotgun (WGS) entry which is preliminary data.</text>
</comment>
<dbReference type="Proteomes" id="UP000828390">
    <property type="component" value="Unassembled WGS sequence"/>
</dbReference>
<sequence>MVCNCDAVKGGLCSAMNDAKYTSAFLTWSEMVGLKASRMKGVLADELLLDVCALDDRCLVRSLRPPLLMKIFVSRFAKRYPFCFWKCMQTQSSTCLETEMCVPLFGCWDKQTNLLDVLTWRTQFKFTYYFYCYNYWGFRTRQK</sequence>
<dbReference type="AlphaFoldDB" id="A0A9D4GIW3"/>